<evidence type="ECO:0000256" key="4">
    <source>
        <dbReference type="ARBA" id="ARBA00022840"/>
    </source>
</evidence>
<feature type="domain" description="ABC transporter" evidence="5">
    <location>
        <begin position="24"/>
        <end position="254"/>
    </location>
</feature>
<dbReference type="InterPro" id="IPR003439">
    <property type="entry name" value="ABC_transporter-like_ATP-bd"/>
</dbReference>
<dbReference type="PROSITE" id="PS00211">
    <property type="entry name" value="ABC_TRANSPORTER_1"/>
    <property type="match status" value="1"/>
</dbReference>
<evidence type="ECO:0000259" key="5">
    <source>
        <dbReference type="PROSITE" id="PS50893"/>
    </source>
</evidence>
<sequence length="378" mass="40594">MPIVEKLDTSGTLPGVSTPAASAVSMQNVEMRFGGTHAVKPLSLDVQQGEFFSILGPSGCGKTTLLRLISGILKPTAGRIFINGNDMAGVPQNMRETAMIFQSLALFPFMTVWENIAFGLEARGIGKKERRRRAQELLDLIALPDHGERLPGELSGGQRQRVAIARALAIQPKVLLLDEPLSALDLKLRQHMRAELRSLQKSTGVTFFYITHDQSEALAMSDRVAVMNAGTLQQVGTPHELYTRPKTQFVAQFVGEANVLSGQVSQIERGTAVLECPEGSFAGCSTPGLRKGDQARLYVRPEAIHIGGGVRDNGLTLTIERYDFEGAFATAHAVLSGSLSRCPVSLTISQQSLSAAPAPGSSFRAGFSAQDAIILPNE</sequence>
<keyword evidence="4 6" id="KW-0067">ATP-binding</keyword>
<evidence type="ECO:0000256" key="1">
    <source>
        <dbReference type="ARBA" id="ARBA00005417"/>
    </source>
</evidence>
<keyword evidence="7" id="KW-1185">Reference proteome</keyword>
<evidence type="ECO:0000256" key="2">
    <source>
        <dbReference type="ARBA" id="ARBA00022448"/>
    </source>
</evidence>
<dbReference type="SUPFAM" id="SSF50331">
    <property type="entry name" value="MOP-like"/>
    <property type="match status" value="1"/>
</dbReference>
<evidence type="ECO:0000313" key="7">
    <source>
        <dbReference type="Proteomes" id="UP001185659"/>
    </source>
</evidence>
<gene>
    <name evidence="6" type="ORF">R2G56_13530</name>
</gene>
<dbReference type="PANTHER" id="PTHR42781:SF4">
    <property type="entry name" value="SPERMIDINE_PUTRESCINE IMPORT ATP-BINDING PROTEIN POTA"/>
    <property type="match status" value="1"/>
</dbReference>
<dbReference type="Gene3D" id="3.40.50.300">
    <property type="entry name" value="P-loop containing nucleotide triphosphate hydrolases"/>
    <property type="match status" value="1"/>
</dbReference>
<name>A0ABU4AM63_9HYPH</name>
<dbReference type="PANTHER" id="PTHR42781">
    <property type="entry name" value="SPERMIDINE/PUTRESCINE IMPORT ATP-BINDING PROTEIN POTA"/>
    <property type="match status" value="1"/>
</dbReference>
<dbReference type="InterPro" id="IPR003593">
    <property type="entry name" value="AAA+_ATPase"/>
</dbReference>
<proteinExistence type="inferred from homology"/>
<dbReference type="SUPFAM" id="SSF52540">
    <property type="entry name" value="P-loop containing nucleoside triphosphate hydrolases"/>
    <property type="match status" value="1"/>
</dbReference>
<keyword evidence="3" id="KW-0547">Nucleotide-binding</keyword>
<dbReference type="InterPro" id="IPR008995">
    <property type="entry name" value="Mo/tungstate-bd_C_term_dom"/>
</dbReference>
<protein>
    <submittedName>
        <fullName evidence="6">ABC transporter ATP-binding protein</fullName>
    </submittedName>
</protein>
<reference evidence="6 7" key="1">
    <citation type="submission" date="2023-10" db="EMBL/GenBank/DDBJ databases">
        <authorList>
            <person name="Venkata Ramana C."/>
            <person name="Sasikala C."/>
            <person name="Dhurka M."/>
        </authorList>
    </citation>
    <scope>NUCLEOTIDE SEQUENCE [LARGE SCALE GENOMIC DNA]</scope>
    <source>
        <strain evidence="6 7">KCTC 32151</strain>
    </source>
</reference>
<dbReference type="RefSeq" id="WP_317561814.1">
    <property type="nucleotide sequence ID" value="NZ_JAWLIP010000006.1"/>
</dbReference>
<accession>A0ABU4AM63</accession>
<dbReference type="InterPro" id="IPR027417">
    <property type="entry name" value="P-loop_NTPase"/>
</dbReference>
<keyword evidence="2" id="KW-0813">Transport</keyword>
<dbReference type="Proteomes" id="UP001185659">
    <property type="component" value="Unassembled WGS sequence"/>
</dbReference>
<dbReference type="InterPro" id="IPR050093">
    <property type="entry name" value="ABC_SmlMolc_Importer"/>
</dbReference>
<dbReference type="Pfam" id="PF00005">
    <property type="entry name" value="ABC_tran"/>
    <property type="match status" value="1"/>
</dbReference>
<dbReference type="GO" id="GO:0005524">
    <property type="term" value="F:ATP binding"/>
    <property type="evidence" value="ECO:0007669"/>
    <property type="project" value="UniProtKB-KW"/>
</dbReference>
<comment type="similarity">
    <text evidence="1">Belongs to the ABC transporter superfamily.</text>
</comment>
<dbReference type="SMART" id="SM00382">
    <property type="entry name" value="AAA"/>
    <property type="match status" value="1"/>
</dbReference>
<evidence type="ECO:0000313" key="6">
    <source>
        <dbReference type="EMBL" id="MDV6227314.1"/>
    </source>
</evidence>
<dbReference type="PROSITE" id="PS50893">
    <property type="entry name" value="ABC_TRANSPORTER_2"/>
    <property type="match status" value="1"/>
</dbReference>
<organism evidence="6 7">
    <name type="scientific">Nitratireductor aquimarinus</name>
    <dbReference type="NCBI Taxonomy" id="889300"/>
    <lineage>
        <taxon>Bacteria</taxon>
        <taxon>Pseudomonadati</taxon>
        <taxon>Pseudomonadota</taxon>
        <taxon>Alphaproteobacteria</taxon>
        <taxon>Hyphomicrobiales</taxon>
        <taxon>Phyllobacteriaceae</taxon>
        <taxon>Nitratireductor</taxon>
    </lineage>
</organism>
<dbReference type="Gene3D" id="2.40.50.100">
    <property type="match status" value="1"/>
</dbReference>
<dbReference type="EMBL" id="JAWLIP010000006">
    <property type="protein sequence ID" value="MDV6227314.1"/>
    <property type="molecule type" value="Genomic_DNA"/>
</dbReference>
<comment type="caution">
    <text evidence="6">The sequence shown here is derived from an EMBL/GenBank/DDBJ whole genome shotgun (WGS) entry which is preliminary data.</text>
</comment>
<evidence type="ECO:0000256" key="3">
    <source>
        <dbReference type="ARBA" id="ARBA00022741"/>
    </source>
</evidence>
<dbReference type="InterPro" id="IPR017871">
    <property type="entry name" value="ABC_transporter-like_CS"/>
</dbReference>